<dbReference type="OrthoDB" id="9785372at2"/>
<protein>
    <submittedName>
        <fullName evidence="2">NAD-dependent epimerase/dehydratase family protein</fullName>
    </submittedName>
</protein>
<dbReference type="Pfam" id="PF13460">
    <property type="entry name" value="NAD_binding_10"/>
    <property type="match status" value="1"/>
</dbReference>
<name>A0A5F1Z8X4_9LEPT</name>
<evidence type="ECO:0000259" key="1">
    <source>
        <dbReference type="Pfam" id="PF13460"/>
    </source>
</evidence>
<reference evidence="2" key="1">
    <citation type="journal article" date="2019" name="PLoS Negl. Trop. Dis.">
        <title>Revisiting the worldwide diversity of Leptospira species in the environment.</title>
        <authorList>
            <person name="Vincent A.T."/>
            <person name="Schiettekatte O."/>
            <person name="Bourhy P."/>
            <person name="Veyrier F.J."/>
            <person name="Picardeau M."/>
        </authorList>
    </citation>
    <scope>NUCLEOTIDE SEQUENCE [LARGE SCALE GENOMIC DNA]</scope>
    <source>
        <strain evidence="2">201800277</strain>
    </source>
</reference>
<accession>A0A5F1Z8X4</accession>
<feature type="domain" description="NAD(P)-binding" evidence="1">
    <location>
        <begin position="7"/>
        <end position="198"/>
    </location>
</feature>
<dbReference type="RefSeq" id="WP_135676678.1">
    <property type="nucleotide sequence ID" value="NZ_RQFP01000001.1"/>
</dbReference>
<dbReference type="Gene3D" id="3.40.50.720">
    <property type="entry name" value="NAD(P)-binding Rossmann-like Domain"/>
    <property type="match status" value="1"/>
</dbReference>
<sequence length="210" mass="24117">MKILLFGATGAIGKLLAEKLFKNGHELIVYTRSPEKLNTENVRLRVVEGKLNELHLHDSIFDQIDAVVTVMGPPLKRNYEGMELTEAHKYILQAMIKHKIRRFITLATPSVRFEKDKNSLMTWFPPFFARLAFPKAYKEITAIGEMVKESKLDWTIVRIIAPIDKQTNPYKVSFGDSKISFSLSREQIAEFFKDSLEQKSYIHSMPIIGS</sequence>
<dbReference type="Proteomes" id="UP000297891">
    <property type="component" value="Unassembled WGS sequence"/>
</dbReference>
<dbReference type="EMBL" id="RQFP01000001">
    <property type="protein sequence ID" value="TGK96048.1"/>
    <property type="molecule type" value="Genomic_DNA"/>
</dbReference>
<dbReference type="InterPro" id="IPR036291">
    <property type="entry name" value="NAD(P)-bd_dom_sf"/>
</dbReference>
<dbReference type="GO" id="GO:0016646">
    <property type="term" value="F:oxidoreductase activity, acting on the CH-NH group of donors, NAD or NADP as acceptor"/>
    <property type="evidence" value="ECO:0007669"/>
    <property type="project" value="TreeGrafter"/>
</dbReference>
<evidence type="ECO:0000313" key="2">
    <source>
        <dbReference type="EMBL" id="TGK96048.1"/>
    </source>
</evidence>
<gene>
    <name evidence="2" type="ORF">EHQ30_05325</name>
</gene>
<proteinExistence type="predicted"/>
<comment type="caution">
    <text evidence="2">The sequence shown here is derived from an EMBL/GenBank/DDBJ whole genome shotgun (WGS) entry which is preliminary data.</text>
</comment>
<dbReference type="AlphaFoldDB" id="A0A5F1Z8X4"/>
<organism evidence="2 3">
    <name type="scientific">Leptospira brenneri</name>
    <dbReference type="NCBI Taxonomy" id="2023182"/>
    <lineage>
        <taxon>Bacteria</taxon>
        <taxon>Pseudomonadati</taxon>
        <taxon>Spirochaetota</taxon>
        <taxon>Spirochaetia</taxon>
        <taxon>Leptospirales</taxon>
        <taxon>Leptospiraceae</taxon>
        <taxon>Leptospira</taxon>
    </lineage>
</organism>
<evidence type="ECO:0000313" key="3">
    <source>
        <dbReference type="Proteomes" id="UP000297891"/>
    </source>
</evidence>
<dbReference type="InterPro" id="IPR051606">
    <property type="entry name" value="Polyketide_Oxido-like"/>
</dbReference>
<dbReference type="PANTHER" id="PTHR43355:SF2">
    <property type="entry name" value="FLAVIN REDUCTASE (NADPH)"/>
    <property type="match status" value="1"/>
</dbReference>
<dbReference type="PANTHER" id="PTHR43355">
    <property type="entry name" value="FLAVIN REDUCTASE (NADPH)"/>
    <property type="match status" value="1"/>
</dbReference>
<dbReference type="SUPFAM" id="SSF51735">
    <property type="entry name" value="NAD(P)-binding Rossmann-fold domains"/>
    <property type="match status" value="1"/>
</dbReference>
<keyword evidence="3" id="KW-1185">Reference proteome</keyword>
<dbReference type="InterPro" id="IPR016040">
    <property type="entry name" value="NAD(P)-bd_dom"/>
</dbReference>